<evidence type="ECO:0000256" key="2">
    <source>
        <dbReference type="ARBA" id="ARBA00001946"/>
    </source>
</evidence>
<comment type="pathway">
    <text evidence="4">Lipid metabolism.</text>
</comment>
<dbReference type="CDD" id="cd05799">
    <property type="entry name" value="PGM2"/>
    <property type="match status" value="1"/>
</dbReference>
<dbReference type="Gene3D" id="3.40.120.10">
    <property type="entry name" value="Alpha-D-Glucose-1,6-Bisphosphate, subunit A, domain 3"/>
    <property type="match status" value="3"/>
</dbReference>
<dbReference type="EMBL" id="CP121687">
    <property type="protein sequence ID" value="WZL71379.1"/>
    <property type="molecule type" value="Genomic_DNA"/>
</dbReference>
<dbReference type="SUPFAM" id="SSF55957">
    <property type="entry name" value="Phosphoglucomutase, C-terminal domain"/>
    <property type="match status" value="1"/>
</dbReference>
<evidence type="ECO:0000259" key="16">
    <source>
        <dbReference type="Pfam" id="PF02878"/>
    </source>
</evidence>
<dbReference type="InterPro" id="IPR005844">
    <property type="entry name" value="A-D-PHexomutase_a/b/a-I"/>
</dbReference>
<evidence type="ECO:0000256" key="14">
    <source>
        <dbReference type="RuleBase" id="RU004326"/>
    </source>
</evidence>
<dbReference type="EC" id="5.4.2.2" evidence="6"/>
<evidence type="ECO:0000256" key="3">
    <source>
        <dbReference type="ARBA" id="ARBA00005164"/>
    </source>
</evidence>
<evidence type="ECO:0000313" key="20">
    <source>
        <dbReference type="Proteomes" id="UP001486565"/>
    </source>
</evidence>
<dbReference type="InterPro" id="IPR005845">
    <property type="entry name" value="A-D-PHexomutase_a/b/a-II"/>
</dbReference>
<dbReference type="GO" id="GO:0016853">
    <property type="term" value="F:isomerase activity"/>
    <property type="evidence" value="ECO:0007669"/>
    <property type="project" value="UniProtKB-KW"/>
</dbReference>
<gene>
    <name evidence="19" type="ORF">QBE51_09800</name>
</gene>
<keyword evidence="10 19" id="KW-0413">Isomerase</keyword>
<dbReference type="Pfam" id="PF00408">
    <property type="entry name" value="PGM_PMM_IV"/>
    <property type="match status" value="1"/>
</dbReference>
<keyword evidence="8 14" id="KW-0479">Metal-binding</keyword>
<evidence type="ECO:0000256" key="10">
    <source>
        <dbReference type="ARBA" id="ARBA00023235"/>
    </source>
</evidence>
<comment type="catalytic activity">
    <reaction evidence="1">
        <text>alpha-D-glucose 1-phosphate = alpha-D-glucose 6-phosphate</text>
        <dbReference type="Rhea" id="RHEA:23536"/>
        <dbReference type="ChEBI" id="CHEBI:58225"/>
        <dbReference type="ChEBI" id="CHEBI:58601"/>
        <dbReference type="EC" id="5.4.2.2"/>
    </reaction>
</comment>
<evidence type="ECO:0000259" key="15">
    <source>
        <dbReference type="Pfam" id="PF00408"/>
    </source>
</evidence>
<dbReference type="Pfam" id="PF02878">
    <property type="entry name" value="PGM_PMM_I"/>
    <property type="match status" value="1"/>
</dbReference>
<keyword evidence="20" id="KW-1185">Reference proteome</keyword>
<dbReference type="SUPFAM" id="SSF53738">
    <property type="entry name" value="Phosphoglucomutase, first 3 domains"/>
    <property type="match status" value="3"/>
</dbReference>
<reference evidence="19 20" key="1">
    <citation type="submission" date="2023-03" db="EMBL/GenBank/DDBJ databases">
        <title>Novel Species.</title>
        <authorList>
            <person name="Ma S."/>
        </authorList>
    </citation>
    <scope>NUCLEOTIDE SEQUENCE [LARGE SCALE GENOMIC DNA]</scope>
    <source>
        <strain evidence="19 20">LIND6LT2</strain>
    </source>
</reference>
<feature type="domain" description="Alpha-D-phosphohexomutase C-terminal" evidence="15">
    <location>
        <begin position="522"/>
        <end position="558"/>
    </location>
</feature>
<comment type="similarity">
    <text evidence="5 14">Belongs to the phosphohexose mutase family.</text>
</comment>
<evidence type="ECO:0000256" key="4">
    <source>
        <dbReference type="ARBA" id="ARBA00005189"/>
    </source>
</evidence>
<evidence type="ECO:0000259" key="17">
    <source>
        <dbReference type="Pfam" id="PF02879"/>
    </source>
</evidence>
<feature type="domain" description="Alpha-D-phosphohexomutase alpha/beta/alpha" evidence="16">
    <location>
        <begin position="43"/>
        <end position="182"/>
    </location>
</feature>
<dbReference type="InterPro" id="IPR005841">
    <property type="entry name" value="Alpha-D-phosphohexomutase_SF"/>
</dbReference>
<organism evidence="19 20">
    <name type="scientific">Defluviitalea saccharophila</name>
    <dbReference type="NCBI Taxonomy" id="879970"/>
    <lineage>
        <taxon>Bacteria</taxon>
        <taxon>Bacillati</taxon>
        <taxon>Bacillota</taxon>
        <taxon>Clostridia</taxon>
        <taxon>Lachnospirales</taxon>
        <taxon>Defluviitaleaceae</taxon>
        <taxon>Defluviitalea</taxon>
    </lineage>
</organism>
<dbReference type="PRINTS" id="PR00509">
    <property type="entry name" value="PGMPMM"/>
</dbReference>
<dbReference type="InterPro" id="IPR016066">
    <property type="entry name" value="A-D-PHexomutase_CS"/>
</dbReference>
<dbReference type="RefSeq" id="WP_341878325.1">
    <property type="nucleotide sequence ID" value="NZ_CP121687.1"/>
</dbReference>
<evidence type="ECO:0000259" key="18">
    <source>
        <dbReference type="Pfam" id="PF02880"/>
    </source>
</evidence>
<dbReference type="InterPro" id="IPR005846">
    <property type="entry name" value="A-D-PHexomutase_a/b/a-III"/>
</dbReference>
<evidence type="ECO:0000256" key="8">
    <source>
        <dbReference type="ARBA" id="ARBA00022723"/>
    </source>
</evidence>
<evidence type="ECO:0000256" key="7">
    <source>
        <dbReference type="ARBA" id="ARBA00022553"/>
    </source>
</evidence>
<dbReference type="Pfam" id="PF02880">
    <property type="entry name" value="PGM_PMM_III"/>
    <property type="match status" value="1"/>
</dbReference>
<keyword evidence="7" id="KW-0597">Phosphoprotein</keyword>
<dbReference type="PROSITE" id="PS00710">
    <property type="entry name" value="PGM_PMM"/>
    <property type="match status" value="1"/>
</dbReference>
<evidence type="ECO:0000256" key="11">
    <source>
        <dbReference type="ARBA" id="ARBA00039995"/>
    </source>
</evidence>
<dbReference type="PANTHER" id="PTHR45745">
    <property type="entry name" value="PHOSPHOMANNOMUTASE 45A"/>
    <property type="match status" value="1"/>
</dbReference>
<accession>A0ABZ2Y9T9</accession>
<feature type="domain" description="Alpha-D-phosphohexomutase alpha/beta/alpha" evidence="17">
    <location>
        <begin position="211"/>
        <end position="321"/>
    </location>
</feature>
<evidence type="ECO:0000256" key="5">
    <source>
        <dbReference type="ARBA" id="ARBA00010231"/>
    </source>
</evidence>
<evidence type="ECO:0000313" key="19">
    <source>
        <dbReference type="EMBL" id="WZL71379.1"/>
    </source>
</evidence>
<dbReference type="PANTHER" id="PTHR45745:SF1">
    <property type="entry name" value="PHOSPHOGLUCOMUTASE 2B-RELATED"/>
    <property type="match status" value="1"/>
</dbReference>
<comment type="cofactor">
    <cofactor evidence="2">
        <name>Mg(2+)</name>
        <dbReference type="ChEBI" id="CHEBI:18420"/>
    </cofactor>
</comment>
<evidence type="ECO:0000256" key="1">
    <source>
        <dbReference type="ARBA" id="ARBA00000443"/>
    </source>
</evidence>
<dbReference type="Pfam" id="PF02879">
    <property type="entry name" value="PGM_PMM_II"/>
    <property type="match status" value="1"/>
</dbReference>
<name>A0ABZ2Y9T9_9FIRM</name>
<dbReference type="InterPro" id="IPR016055">
    <property type="entry name" value="A-D-PHexomutase_a/b/a-I/II/III"/>
</dbReference>
<comment type="pathway">
    <text evidence="3">Glycolipid metabolism; diglucosyl-diacylglycerol biosynthesis.</text>
</comment>
<evidence type="ECO:0000256" key="12">
    <source>
        <dbReference type="ARBA" id="ARBA00041398"/>
    </source>
</evidence>
<dbReference type="Gene3D" id="3.30.310.50">
    <property type="entry name" value="Alpha-D-phosphohexomutase, C-terminal domain"/>
    <property type="match status" value="1"/>
</dbReference>
<sequence length="578" mass="64801">MEFMEKYNQWLADDYFDEETKKELKDISGDEKEIQERFYKELEFGTGGLRGIIGAGTNRMNKYSVRKATQGLANYILLEDAEKNKEKGVVIAYDSRRCSKEFAFEAAMVLNGNGIKTYVFEELAPTPELSFAVRHLGCAAGIVITASHNPKEYNGYKVYGSDGAQVPPPYDEEIIDEVQKITDFRQVKIMDNDAAREAGLLEIIGEAVHDAYIKEVKAQSINGDVVKKVADDFTIVYTPLHGTGNKPVMRVLKEIGFKNVIIVPEQQNPDPEFSTVSYPNPEDPKAFSLAIKLAKEHNADIIIGTDPDADRVGVLVRDEKGEYNVLTGNMTGVLLTEYLLSAKKAKGTLPKNGALIKTIVTTEMVRAVAKEYDVTLLEVLTGFKFIGEKIKEFEQTGEHEYLFGFEESYGYLAGTYARDKDAVVAAMLACELAAVYKDKGMTLYEGLQALYEKYGYYKEGLESITLKGIEGLEKIQSIMTALRNDPPKEFAGLQVLELRDYEEQMAKNLITNQEAKIHLPKSNVLYFVLENNAWFCVRPSGTEPKVKFYFGVKGKDEEDAKAILSNLKEDVMEKVKQI</sequence>
<evidence type="ECO:0000256" key="6">
    <source>
        <dbReference type="ARBA" id="ARBA00012728"/>
    </source>
</evidence>
<dbReference type="Proteomes" id="UP001486565">
    <property type="component" value="Chromosome"/>
</dbReference>
<evidence type="ECO:0000256" key="13">
    <source>
        <dbReference type="ARBA" id="ARBA00041467"/>
    </source>
</evidence>
<dbReference type="InterPro" id="IPR036900">
    <property type="entry name" value="A-D-PHexomutase_C_sf"/>
</dbReference>
<proteinExistence type="inferred from homology"/>
<protein>
    <recommendedName>
        <fullName evidence="11">Phosphoglucomutase</fullName>
        <ecNumber evidence="6">5.4.2.2</ecNumber>
    </recommendedName>
    <alternativeName>
        <fullName evidence="13">Alpha-phosphoglucomutase</fullName>
    </alternativeName>
    <alternativeName>
        <fullName evidence="12">Glucose phosphomutase</fullName>
    </alternativeName>
</protein>
<keyword evidence="9 14" id="KW-0460">Magnesium</keyword>
<dbReference type="InterPro" id="IPR005843">
    <property type="entry name" value="A-D-PHexomutase_C"/>
</dbReference>
<evidence type="ECO:0000256" key="9">
    <source>
        <dbReference type="ARBA" id="ARBA00022842"/>
    </source>
</evidence>
<feature type="domain" description="Alpha-D-phosphohexomutase alpha/beta/alpha" evidence="18">
    <location>
        <begin position="328"/>
        <end position="454"/>
    </location>
</feature>